<feature type="compositionally biased region" description="Polar residues" evidence="1">
    <location>
        <begin position="1"/>
        <end position="10"/>
    </location>
</feature>
<gene>
    <name evidence="2" type="ORF">F2Q70_00002220</name>
</gene>
<organism evidence="2">
    <name type="scientific">Brassica cretica</name>
    <name type="common">Mustard</name>
    <dbReference type="NCBI Taxonomy" id="69181"/>
    <lineage>
        <taxon>Eukaryota</taxon>
        <taxon>Viridiplantae</taxon>
        <taxon>Streptophyta</taxon>
        <taxon>Embryophyta</taxon>
        <taxon>Tracheophyta</taxon>
        <taxon>Spermatophyta</taxon>
        <taxon>Magnoliopsida</taxon>
        <taxon>eudicotyledons</taxon>
        <taxon>Gunneridae</taxon>
        <taxon>Pentapetalae</taxon>
        <taxon>rosids</taxon>
        <taxon>malvids</taxon>
        <taxon>Brassicales</taxon>
        <taxon>Brassicaceae</taxon>
        <taxon>Brassiceae</taxon>
        <taxon>Brassica</taxon>
    </lineage>
</organism>
<comment type="caution">
    <text evidence="2">The sequence shown here is derived from an EMBL/GenBank/DDBJ whole genome shotgun (WGS) entry which is preliminary data.</text>
</comment>
<proteinExistence type="predicted"/>
<name>A0A8S9J1G7_BRACR</name>
<accession>A0A8S9J1G7</accession>
<dbReference type="AlphaFoldDB" id="A0A8S9J1G7"/>
<feature type="compositionally biased region" description="Low complexity" evidence="1">
    <location>
        <begin position="52"/>
        <end position="62"/>
    </location>
</feature>
<protein>
    <submittedName>
        <fullName evidence="2">Uncharacterized protein</fullName>
    </submittedName>
</protein>
<evidence type="ECO:0000256" key="1">
    <source>
        <dbReference type="SAM" id="MobiDB-lite"/>
    </source>
</evidence>
<feature type="region of interest" description="Disordered" evidence="1">
    <location>
        <begin position="1"/>
        <end position="74"/>
    </location>
</feature>
<evidence type="ECO:0000313" key="2">
    <source>
        <dbReference type="EMBL" id="KAF2574977.1"/>
    </source>
</evidence>
<dbReference type="EMBL" id="QGKY02001015">
    <property type="protein sequence ID" value="KAF2574977.1"/>
    <property type="molecule type" value="Genomic_DNA"/>
</dbReference>
<sequence length="161" mass="17885">MSHTPANATNDRLRPRAPSLNLHDVRNVRPQMRTASMPPGTTTAYAQPTRPPGVVGSSTSSVAPPPPPPPPYERRTEEALLRAPSRINQPHLHPDKINGAFVIGVDLEVHEFIKATWQGNYWGPWQSCVKVPKERRTSCNNTTGKIDFMRKSTSNGSFRLK</sequence>
<reference evidence="2" key="1">
    <citation type="submission" date="2019-12" db="EMBL/GenBank/DDBJ databases">
        <title>Genome sequencing and annotation of Brassica cretica.</title>
        <authorList>
            <person name="Studholme D.J."/>
            <person name="Sarris P.F."/>
        </authorList>
    </citation>
    <scope>NUCLEOTIDE SEQUENCE</scope>
    <source>
        <strain evidence="2">PFS-102/07</strain>
        <tissue evidence="2">Leaf</tissue>
    </source>
</reference>